<dbReference type="GO" id="GO:0061630">
    <property type="term" value="F:ubiquitin protein ligase activity"/>
    <property type="evidence" value="ECO:0007669"/>
    <property type="project" value="UniProtKB-EC"/>
</dbReference>
<feature type="domain" description="RING-type" evidence="11">
    <location>
        <begin position="147"/>
        <end position="192"/>
    </location>
</feature>
<dbReference type="InterPro" id="IPR048962">
    <property type="entry name" value="ARIH1-like_UBL"/>
</dbReference>
<keyword evidence="6 9" id="KW-0863">Zinc-finger</keyword>
<dbReference type="InterPro" id="IPR045840">
    <property type="entry name" value="Ariadne"/>
</dbReference>
<evidence type="ECO:0000256" key="9">
    <source>
        <dbReference type="PROSITE-ProRule" id="PRU00175"/>
    </source>
</evidence>
<keyword evidence="14" id="KW-1185">Reference proteome</keyword>
<dbReference type="PROSITE" id="PS50089">
    <property type="entry name" value="ZF_RING_2"/>
    <property type="match status" value="1"/>
</dbReference>
<dbReference type="CDD" id="cd16773">
    <property type="entry name" value="RING-HC_RBR_TRIAD1"/>
    <property type="match status" value="1"/>
</dbReference>
<dbReference type="PROSITE" id="PS00518">
    <property type="entry name" value="ZF_RING_1"/>
    <property type="match status" value="2"/>
</dbReference>
<keyword evidence="8" id="KW-0862">Zinc</keyword>
<evidence type="ECO:0000259" key="11">
    <source>
        <dbReference type="PROSITE" id="PS50089"/>
    </source>
</evidence>
<dbReference type="CDD" id="cd20346">
    <property type="entry name" value="BRcat_RBR_ANKIB1"/>
    <property type="match status" value="1"/>
</dbReference>
<dbReference type="STRING" id="61395.A0A1Y1WFB1"/>
<keyword evidence="7" id="KW-0833">Ubl conjugation pathway</keyword>
<dbReference type="Gene3D" id="3.30.40.10">
    <property type="entry name" value="Zinc/RING finger domain, C3HC4 (zinc finger)"/>
    <property type="match status" value="1"/>
</dbReference>
<evidence type="ECO:0000256" key="10">
    <source>
        <dbReference type="SAM" id="MobiDB-lite"/>
    </source>
</evidence>
<dbReference type="Pfam" id="PF01485">
    <property type="entry name" value="IBR"/>
    <property type="match status" value="1"/>
</dbReference>
<dbReference type="InterPro" id="IPR017907">
    <property type="entry name" value="Znf_RING_CS"/>
</dbReference>
<feature type="region of interest" description="Disordered" evidence="10">
    <location>
        <begin position="1"/>
        <end position="42"/>
    </location>
</feature>
<evidence type="ECO:0000256" key="1">
    <source>
        <dbReference type="ARBA" id="ARBA00001798"/>
    </source>
</evidence>
<evidence type="ECO:0000313" key="14">
    <source>
        <dbReference type="Proteomes" id="UP000193922"/>
    </source>
</evidence>
<dbReference type="CDD" id="cd20356">
    <property type="entry name" value="Rcat_RBR_HHARI-like"/>
    <property type="match status" value="1"/>
</dbReference>
<dbReference type="Gene3D" id="1.20.120.1750">
    <property type="match status" value="1"/>
</dbReference>
<evidence type="ECO:0000256" key="3">
    <source>
        <dbReference type="ARBA" id="ARBA00022679"/>
    </source>
</evidence>
<comment type="catalytic activity">
    <reaction evidence="1">
        <text>[E2 ubiquitin-conjugating enzyme]-S-ubiquitinyl-L-cysteine + [acceptor protein]-L-lysine = [E2 ubiquitin-conjugating enzyme]-L-cysteine + [acceptor protein]-N(6)-ubiquitinyl-L-lysine.</text>
        <dbReference type="EC" id="2.3.2.31"/>
    </reaction>
</comment>
<dbReference type="GO" id="GO:0008270">
    <property type="term" value="F:zinc ion binding"/>
    <property type="evidence" value="ECO:0007669"/>
    <property type="project" value="UniProtKB-KW"/>
</dbReference>
<keyword evidence="5" id="KW-0677">Repeat</keyword>
<protein>
    <recommendedName>
        <fullName evidence="2">RBR-type E3 ubiquitin transferase</fullName>
        <ecNumber evidence="2">2.3.2.31</ecNumber>
    </recommendedName>
</protein>
<dbReference type="GeneID" id="63801168"/>
<proteinExistence type="predicted"/>
<dbReference type="InterPro" id="IPR001841">
    <property type="entry name" value="Znf_RING"/>
</dbReference>
<dbReference type="PROSITE" id="PS51873">
    <property type="entry name" value="TRIAD"/>
    <property type="match status" value="1"/>
</dbReference>
<dbReference type="AlphaFoldDB" id="A0A1Y1WFB1"/>
<dbReference type="GO" id="GO:0016567">
    <property type="term" value="P:protein ubiquitination"/>
    <property type="evidence" value="ECO:0007669"/>
    <property type="project" value="InterPro"/>
</dbReference>
<evidence type="ECO:0000313" key="13">
    <source>
        <dbReference type="EMBL" id="ORX72189.1"/>
    </source>
</evidence>
<dbReference type="OrthoDB" id="10009520at2759"/>
<dbReference type="EMBL" id="MCFD01000003">
    <property type="protein sequence ID" value="ORX72189.1"/>
    <property type="molecule type" value="Genomic_DNA"/>
</dbReference>
<dbReference type="InterPro" id="IPR044066">
    <property type="entry name" value="TRIAD_supradom"/>
</dbReference>
<evidence type="ECO:0000256" key="6">
    <source>
        <dbReference type="ARBA" id="ARBA00022771"/>
    </source>
</evidence>
<sequence length="522" mass="59961">MEDLGSDSGVQSQPDKGKGTADDEDGATQDYGDTYDFDDDDEFFGMDDSGFEPVVSSRDQRKPWEVEYHVHDAHGLHDKQEAMINRLVPVLSVSKDITTILLRNSQWKEESLVERYLSDPDKTIRDAGMFPNAPAPELKTGNEDFTCEICYCDGPEEVYLGLGCGHAFCTDCYVTYLTGKVLEGMSWRIRCPGAKCKALVGEQAARLLLANEPKILERYEDNLTRSFVNDLDSFTWCPAPNCEYGIECHVPKSAWATIVPTVHCRCGKAFCFGCNMDDHMPAPCFLVEKWLQKCKDDSETSNWLKANTKECTKCKATIEKNGGCNHMTCRKCAHEFCWVCMGPWTEHQQAYYQCNRYNEDSSKNARDSISKSRALLERYLHYYSRFSNHERSAKLARRLLTTTETNMEQMQRNSSMSWIEVQFLSAAVDMLSACRATLKWSYVLAYYMESDNQKLIFENNQSDLEMATETLNELVENPVHERTIEEAKRLIIDKTQYVKTRWETLLRDTAQGLQENRWKFQD</sequence>
<evidence type="ECO:0000259" key="12">
    <source>
        <dbReference type="PROSITE" id="PS51873"/>
    </source>
</evidence>
<dbReference type="InterPro" id="IPR002867">
    <property type="entry name" value="IBR_dom"/>
</dbReference>
<reference evidence="13 14" key="1">
    <citation type="submission" date="2016-07" db="EMBL/GenBank/DDBJ databases">
        <title>Pervasive Adenine N6-methylation of Active Genes in Fungi.</title>
        <authorList>
            <consortium name="DOE Joint Genome Institute"/>
            <person name="Mondo S.J."/>
            <person name="Dannebaum R.O."/>
            <person name="Kuo R.C."/>
            <person name="Labutti K."/>
            <person name="Haridas S."/>
            <person name="Kuo A."/>
            <person name="Salamov A."/>
            <person name="Ahrendt S.R."/>
            <person name="Lipzen A."/>
            <person name="Sullivan W."/>
            <person name="Andreopoulos W.B."/>
            <person name="Clum A."/>
            <person name="Lindquist E."/>
            <person name="Daum C."/>
            <person name="Ramamoorthy G.K."/>
            <person name="Gryganskyi A."/>
            <person name="Culley D."/>
            <person name="Magnuson J.K."/>
            <person name="James T.Y."/>
            <person name="O'Malley M.A."/>
            <person name="Stajich J.E."/>
            <person name="Spatafora J.W."/>
            <person name="Visel A."/>
            <person name="Grigoriev I.V."/>
        </authorList>
    </citation>
    <scope>NUCLEOTIDE SEQUENCE [LARGE SCALE GENOMIC DNA]</scope>
    <source>
        <strain evidence="13 14">ATCC 12442</strain>
    </source>
</reference>
<dbReference type="Pfam" id="PF22191">
    <property type="entry name" value="IBR_1"/>
    <property type="match status" value="1"/>
</dbReference>
<dbReference type="EC" id="2.3.2.31" evidence="2"/>
<accession>A0A1Y1WFB1</accession>
<dbReference type="Proteomes" id="UP000193922">
    <property type="component" value="Unassembled WGS sequence"/>
</dbReference>
<dbReference type="SUPFAM" id="SSF57850">
    <property type="entry name" value="RING/U-box"/>
    <property type="match status" value="3"/>
</dbReference>
<dbReference type="FunFam" id="1.20.120.1750:FF:000007">
    <property type="entry name" value="RBR-type E3 ubiquitin transferase"/>
    <property type="match status" value="1"/>
</dbReference>
<dbReference type="SMART" id="SM00184">
    <property type="entry name" value="RING"/>
    <property type="match status" value="2"/>
</dbReference>
<evidence type="ECO:0000256" key="4">
    <source>
        <dbReference type="ARBA" id="ARBA00022723"/>
    </source>
</evidence>
<evidence type="ECO:0000256" key="8">
    <source>
        <dbReference type="ARBA" id="ARBA00022833"/>
    </source>
</evidence>
<evidence type="ECO:0000256" key="2">
    <source>
        <dbReference type="ARBA" id="ARBA00012251"/>
    </source>
</evidence>
<feature type="compositionally biased region" description="Acidic residues" evidence="10">
    <location>
        <begin position="22"/>
        <end position="42"/>
    </location>
</feature>
<comment type="caution">
    <text evidence="13">The sequence shown here is derived from an EMBL/GenBank/DDBJ whole genome shotgun (WGS) entry which is preliminary data.</text>
</comment>
<dbReference type="PANTHER" id="PTHR11685">
    <property type="entry name" value="RBR FAMILY RING FINGER AND IBR DOMAIN-CONTAINING"/>
    <property type="match status" value="1"/>
</dbReference>
<dbReference type="SMART" id="SM00647">
    <property type="entry name" value="IBR"/>
    <property type="match status" value="2"/>
</dbReference>
<name>A0A1Y1WFB1_9FUNG</name>
<keyword evidence="4" id="KW-0479">Metal-binding</keyword>
<evidence type="ECO:0000256" key="7">
    <source>
        <dbReference type="ARBA" id="ARBA00022786"/>
    </source>
</evidence>
<keyword evidence="3" id="KW-0808">Transferase</keyword>
<dbReference type="FunFam" id="3.30.40.10:FF:000019">
    <property type="entry name" value="RBR-type E3 ubiquitin transferase"/>
    <property type="match status" value="1"/>
</dbReference>
<gene>
    <name evidence="13" type="ORF">DL89DRAFT_221485</name>
</gene>
<evidence type="ECO:0000256" key="5">
    <source>
        <dbReference type="ARBA" id="ARBA00022737"/>
    </source>
</evidence>
<dbReference type="InterPro" id="IPR013083">
    <property type="entry name" value="Znf_RING/FYVE/PHD"/>
</dbReference>
<dbReference type="RefSeq" id="XP_040745613.1">
    <property type="nucleotide sequence ID" value="XM_040884520.1"/>
</dbReference>
<dbReference type="Pfam" id="PF19422">
    <property type="entry name" value="Ariadne"/>
    <property type="match status" value="1"/>
</dbReference>
<dbReference type="Pfam" id="PF21235">
    <property type="entry name" value="UBA_ARI1"/>
    <property type="match status" value="1"/>
</dbReference>
<organism evidence="13 14">
    <name type="scientific">Linderina pennispora</name>
    <dbReference type="NCBI Taxonomy" id="61395"/>
    <lineage>
        <taxon>Eukaryota</taxon>
        <taxon>Fungi</taxon>
        <taxon>Fungi incertae sedis</taxon>
        <taxon>Zoopagomycota</taxon>
        <taxon>Kickxellomycotina</taxon>
        <taxon>Kickxellomycetes</taxon>
        <taxon>Kickxellales</taxon>
        <taxon>Kickxellaceae</taxon>
        <taxon>Linderina</taxon>
    </lineage>
</organism>
<dbReference type="InterPro" id="IPR031127">
    <property type="entry name" value="E3_UB_ligase_RBR"/>
</dbReference>
<feature type="domain" description="RING-type" evidence="12">
    <location>
        <begin position="143"/>
        <end position="358"/>
    </location>
</feature>